<dbReference type="EnsemblPlants" id="AET2Gv20331600.4">
    <property type="protein sequence ID" value="AET2Gv20331600.4"/>
    <property type="gene ID" value="AET2Gv20331600"/>
</dbReference>
<dbReference type="Proteomes" id="UP000015105">
    <property type="component" value="Chromosome 2D"/>
</dbReference>
<keyword evidence="3" id="KW-0539">Nucleus</keyword>
<keyword evidence="2" id="KW-0862">Zinc</keyword>
<dbReference type="Gramene" id="AET2Gv20331600.4">
    <property type="protein sequence ID" value="AET2Gv20331600.4"/>
    <property type="gene ID" value="AET2Gv20331600"/>
</dbReference>
<keyword evidence="5" id="KW-1185">Reference proteome</keyword>
<accession>A0A453B193</accession>
<evidence type="ECO:0000256" key="3">
    <source>
        <dbReference type="RuleBase" id="RU361211"/>
    </source>
</evidence>
<keyword evidence="1" id="KW-0863">Zinc-finger</keyword>
<dbReference type="GO" id="GO:0006357">
    <property type="term" value="P:regulation of transcription by RNA polymerase II"/>
    <property type="evidence" value="ECO:0007669"/>
    <property type="project" value="TreeGrafter"/>
</dbReference>
<keyword evidence="1" id="KW-0479">Metal-binding</keyword>
<dbReference type="GO" id="GO:0005634">
    <property type="term" value="C:nucleus"/>
    <property type="evidence" value="ECO:0007669"/>
    <property type="project" value="UniProtKB-SubCell"/>
</dbReference>
<dbReference type="GO" id="GO:0000785">
    <property type="term" value="C:chromatin"/>
    <property type="evidence" value="ECO:0007669"/>
    <property type="project" value="TreeGrafter"/>
</dbReference>
<reference evidence="4" key="3">
    <citation type="journal article" date="2017" name="Nature">
        <title>Genome sequence of the progenitor of the wheat D genome Aegilops tauschii.</title>
        <authorList>
            <person name="Luo M.C."/>
            <person name="Gu Y.Q."/>
            <person name="Puiu D."/>
            <person name="Wang H."/>
            <person name="Twardziok S.O."/>
            <person name="Deal K.R."/>
            <person name="Huo N."/>
            <person name="Zhu T."/>
            <person name="Wang L."/>
            <person name="Wang Y."/>
            <person name="McGuire P.E."/>
            <person name="Liu S."/>
            <person name="Long H."/>
            <person name="Ramasamy R.K."/>
            <person name="Rodriguez J.C."/>
            <person name="Van S.L."/>
            <person name="Yuan L."/>
            <person name="Wang Z."/>
            <person name="Xia Z."/>
            <person name="Xiao L."/>
            <person name="Anderson O.D."/>
            <person name="Ouyang S."/>
            <person name="Liang Y."/>
            <person name="Zimin A.V."/>
            <person name="Pertea G."/>
            <person name="Qi P."/>
            <person name="Bennetzen J.L."/>
            <person name="Dai X."/>
            <person name="Dawson M.W."/>
            <person name="Muller H.G."/>
            <person name="Kugler K."/>
            <person name="Rivarola-Duarte L."/>
            <person name="Spannagl M."/>
            <person name="Mayer K.F.X."/>
            <person name="Lu F.H."/>
            <person name="Bevan M.W."/>
            <person name="Leroy P."/>
            <person name="Li P."/>
            <person name="You F.M."/>
            <person name="Sun Q."/>
            <person name="Liu Z."/>
            <person name="Lyons E."/>
            <person name="Wicker T."/>
            <person name="Salzberg S.L."/>
            <person name="Devos K.M."/>
            <person name="Dvorak J."/>
        </authorList>
    </citation>
    <scope>NUCLEOTIDE SEQUENCE [LARGE SCALE GENOMIC DNA]</scope>
    <source>
        <strain evidence="4">cv. AL8/78</strain>
    </source>
</reference>
<proteinExistence type="inferred from homology"/>
<dbReference type="AlphaFoldDB" id="A0A453B193"/>
<reference evidence="4" key="5">
    <citation type="journal article" date="2021" name="G3 (Bethesda)">
        <title>Aegilops tauschii genome assembly Aet v5.0 features greater sequence contiguity and improved annotation.</title>
        <authorList>
            <person name="Wang L."/>
            <person name="Zhu T."/>
            <person name="Rodriguez J.C."/>
            <person name="Deal K.R."/>
            <person name="Dubcovsky J."/>
            <person name="McGuire P.E."/>
            <person name="Lux T."/>
            <person name="Spannagl M."/>
            <person name="Mayer K.F.X."/>
            <person name="Baldrich P."/>
            <person name="Meyers B.C."/>
            <person name="Huo N."/>
            <person name="Gu Y.Q."/>
            <person name="Zhou H."/>
            <person name="Devos K.M."/>
            <person name="Bennetzen J.L."/>
            <person name="Unver T."/>
            <person name="Budak H."/>
            <person name="Gulick P.J."/>
            <person name="Galiba G."/>
            <person name="Kalapos B."/>
            <person name="Nelson D.R."/>
            <person name="Li P."/>
            <person name="You F.M."/>
            <person name="Luo M.C."/>
            <person name="Dvorak J."/>
        </authorList>
    </citation>
    <scope>NUCLEOTIDE SEQUENCE [LARGE SCALE GENOMIC DNA]</scope>
    <source>
        <strain evidence="4">cv. AL8/78</strain>
    </source>
</reference>
<dbReference type="GO" id="GO:0003712">
    <property type="term" value="F:transcription coregulator activity"/>
    <property type="evidence" value="ECO:0007669"/>
    <property type="project" value="TreeGrafter"/>
</dbReference>
<organism evidence="4 5">
    <name type="scientific">Aegilops tauschii subsp. strangulata</name>
    <name type="common">Goatgrass</name>
    <dbReference type="NCBI Taxonomy" id="200361"/>
    <lineage>
        <taxon>Eukaryota</taxon>
        <taxon>Viridiplantae</taxon>
        <taxon>Streptophyta</taxon>
        <taxon>Embryophyta</taxon>
        <taxon>Tracheophyta</taxon>
        <taxon>Spermatophyta</taxon>
        <taxon>Magnoliopsida</taxon>
        <taxon>Liliopsida</taxon>
        <taxon>Poales</taxon>
        <taxon>Poaceae</taxon>
        <taxon>BOP clade</taxon>
        <taxon>Pooideae</taxon>
        <taxon>Triticodae</taxon>
        <taxon>Triticeae</taxon>
        <taxon>Triticinae</taxon>
        <taxon>Aegilops</taxon>
    </lineage>
</organism>
<reference evidence="4" key="4">
    <citation type="submission" date="2019-03" db="UniProtKB">
        <authorList>
            <consortium name="EnsemblPlants"/>
        </authorList>
    </citation>
    <scope>IDENTIFICATION</scope>
</reference>
<dbReference type="GO" id="GO:0008270">
    <property type="term" value="F:zinc ion binding"/>
    <property type="evidence" value="ECO:0007669"/>
    <property type="project" value="UniProtKB-KW"/>
</dbReference>
<evidence type="ECO:0000313" key="5">
    <source>
        <dbReference type="Proteomes" id="UP000015105"/>
    </source>
</evidence>
<name>A0A453B193_AEGTS</name>
<reference evidence="5" key="2">
    <citation type="journal article" date="2017" name="Nat. Plants">
        <title>The Aegilops tauschii genome reveals multiple impacts of transposons.</title>
        <authorList>
            <person name="Zhao G."/>
            <person name="Zou C."/>
            <person name="Li K."/>
            <person name="Wang K."/>
            <person name="Li T."/>
            <person name="Gao L."/>
            <person name="Zhang X."/>
            <person name="Wang H."/>
            <person name="Yang Z."/>
            <person name="Liu X."/>
            <person name="Jiang W."/>
            <person name="Mao L."/>
            <person name="Kong X."/>
            <person name="Jiao Y."/>
            <person name="Jia J."/>
        </authorList>
    </citation>
    <scope>NUCLEOTIDE SEQUENCE [LARGE SCALE GENOMIC DNA]</scope>
    <source>
        <strain evidence="5">cv. AL8/78</strain>
    </source>
</reference>
<dbReference type="EC" id="2.3.1.48" evidence="3"/>
<comment type="catalytic activity">
    <reaction evidence="3">
        <text>L-lysyl-[protein] + acetyl-CoA = N(6)-acetyl-L-lysyl-[protein] + CoA + H(+)</text>
        <dbReference type="Rhea" id="RHEA:45948"/>
        <dbReference type="Rhea" id="RHEA-COMP:9752"/>
        <dbReference type="Rhea" id="RHEA-COMP:10731"/>
        <dbReference type="ChEBI" id="CHEBI:15378"/>
        <dbReference type="ChEBI" id="CHEBI:29969"/>
        <dbReference type="ChEBI" id="CHEBI:57287"/>
        <dbReference type="ChEBI" id="CHEBI:57288"/>
        <dbReference type="ChEBI" id="CHEBI:61930"/>
        <dbReference type="EC" id="2.3.1.48"/>
    </reaction>
</comment>
<sequence>MKRKEQLQRHMKKCDLKHPPGDEIYRCGTLSMFEERLIELHICS</sequence>
<protein>
    <recommendedName>
        <fullName evidence="3">Histone acetyltransferase</fullName>
        <ecNumber evidence="3">2.3.1.48</ecNumber>
    </recommendedName>
</protein>
<dbReference type="SUPFAM" id="SSF55729">
    <property type="entry name" value="Acyl-CoA N-acyltransferases (Nat)"/>
    <property type="match status" value="1"/>
</dbReference>
<evidence type="ECO:0000256" key="1">
    <source>
        <dbReference type="ARBA" id="ARBA00022771"/>
    </source>
</evidence>
<dbReference type="InterPro" id="IPR050603">
    <property type="entry name" value="MYST_HAT"/>
</dbReference>
<dbReference type="PANTHER" id="PTHR10615">
    <property type="entry name" value="HISTONE ACETYLTRANSFERASE"/>
    <property type="match status" value="1"/>
</dbReference>
<evidence type="ECO:0000313" key="4">
    <source>
        <dbReference type="EnsemblPlants" id="AET2Gv20331600.4"/>
    </source>
</evidence>
<dbReference type="PANTHER" id="PTHR10615:SF161">
    <property type="entry name" value="HISTONE ACETYLTRANSFERASE KAT7"/>
    <property type="match status" value="1"/>
</dbReference>
<dbReference type="InterPro" id="IPR016181">
    <property type="entry name" value="Acyl_CoA_acyltransferase"/>
</dbReference>
<comment type="subcellular location">
    <subcellularLocation>
        <location evidence="3">Nucleus</location>
    </subcellularLocation>
</comment>
<dbReference type="GO" id="GO:0004402">
    <property type="term" value="F:histone acetyltransferase activity"/>
    <property type="evidence" value="ECO:0007669"/>
    <property type="project" value="TreeGrafter"/>
</dbReference>
<dbReference type="GO" id="GO:0003682">
    <property type="term" value="F:chromatin binding"/>
    <property type="evidence" value="ECO:0007669"/>
    <property type="project" value="TreeGrafter"/>
</dbReference>
<comment type="similarity">
    <text evidence="3">Belongs to the MYST (SAS/MOZ) family.</text>
</comment>
<reference evidence="5" key="1">
    <citation type="journal article" date="2014" name="Science">
        <title>Ancient hybridizations among the ancestral genomes of bread wheat.</title>
        <authorList>
            <consortium name="International Wheat Genome Sequencing Consortium,"/>
            <person name="Marcussen T."/>
            <person name="Sandve S.R."/>
            <person name="Heier L."/>
            <person name="Spannagl M."/>
            <person name="Pfeifer M."/>
            <person name="Jakobsen K.S."/>
            <person name="Wulff B.B."/>
            <person name="Steuernagel B."/>
            <person name="Mayer K.F."/>
            <person name="Olsen O.A."/>
        </authorList>
    </citation>
    <scope>NUCLEOTIDE SEQUENCE [LARGE SCALE GENOMIC DNA]</scope>
    <source>
        <strain evidence="5">cv. AL8/78</strain>
    </source>
</reference>
<evidence type="ECO:0000256" key="2">
    <source>
        <dbReference type="ARBA" id="ARBA00022833"/>
    </source>
</evidence>